<dbReference type="InterPro" id="IPR019734">
    <property type="entry name" value="TPR_rpt"/>
</dbReference>
<feature type="repeat" description="TPR" evidence="3">
    <location>
        <begin position="23"/>
        <end position="56"/>
    </location>
</feature>
<name>A0ABU9XMZ8_9BACI</name>
<evidence type="ECO:0008006" key="6">
    <source>
        <dbReference type="Google" id="ProtNLM"/>
    </source>
</evidence>
<evidence type="ECO:0000313" key="4">
    <source>
        <dbReference type="EMBL" id="MEN2768514.1"/>
    </source>
</evidence>
<reference evidence="4 5" key="1">
    <citation type="submission" date="2024-05" db="EMBL/GenBank/DDBJ databases">
        <authorList>
            <person name="Haq I."/>
            <person name="Ullah Z."/>
            <person name="Ahmad R."/>
            <person name="Li M."/>
            <person name="Tong Y."/>
        </authorList>
    </citation>
    <scope>NUCLEOTIDE SEQUENCE [LARGE SCALE GENOMIC DNA]</scope>
    <source>
        <strain evidence="4 5">16A2E</strain>
    </source>
</reference>
<keyword evidence="5" id="KW-1185">Reference proteome</keyword>
<dbReference type="PANTHER" id="PTHR45586:SF1">
    <property type="entry name" value="LIPOPOLYSACCHARIDE ASSEMBLY PROTEIN B"/>
    <property type="match status" value="1"/>
</dbReference>
<dbReference type="SUPFAM" id="SSF48452">
    <property type="entry name" value="TPR-like"/>
    <property type="match status" value="2"/>
</dbReference>
<gene>
    <name evidence="4" type="ORF">ABC228_15135</name>
</gene>
<dbReference type="PANTHER" id="PTHR45586">
    <property type="entry name" value="TPR REPEAT-CONTAINING PROTEIN PA4667"/>
    <property type="match status" value="1"/>
</dbReference>
<dbReference type="SMART" id="SM00028">
    <property type="entry name" value="TPR"/>
    <property type="match status" value="2"/>
</dbReference>
<dbReference type="PROSITE" id="PS50005">
    <property type="entry name" value="TPR"/>
    <property type="match status" value="1"/>
</dbReference>
<dbReference type="Proteomes" id="UP001444625">
    <property type="component" value="Unassembled WGS sequence"/>
</dbReference>
<dbReference type="RefSeq" id="WP_345825995.1">
    <property type="nucleotide sequence ID" value="NZ_JBDIML010000005.1"/>
</dbReference>
<dbReference type="Pfam" id="PF13181">
    <property type="entry name" value="TPR_8"/>
    <property type="match status" value="1"/>
</dbReference>
<comment type="caution">
    <text evidence="4">The sequence shown here is derived from an EMBL/GenBank/DDBJ whole genome shotgun (WGS) entry which is preliminary data.</text>
</comment>
<keyword evidence="2 3" id="KW-0802">TPR repeat</keyword>
<keyword evidence="1" id="KW-0677">Repeat</keyword>
<dbReference type="InterPro" id="IPR011990">
    <property type="entry name" value="TPR-like_helical_dom_sf"/>
</dbReference>
<organism evidence="4 5">
    <name type="scientific">Ornithinibacillus xuwenensis</name>
    <dbReference type="NCBI Taxonomy" id="3144668"/>
    <lineage>
        <taxon>Bacteria</taxon>
        <taxon>Bacillati</taxon>
        <taxon>Bacillota</taxon>
        <taxon>Bacilli</taxon>
        <taxon>Bacillales</taxon>
        <taxon>Bacillaceae</taxon>
        <taxon>Ornithinibacillus</taxon>
    </lineage>
</organism>
<accession>A0ABU9XMZ8</accession>
<dbReference type="InterPro" id="IPR051012">
    <property type="entry name" value="CellSynth/LPSAsmb/PSIAsmb"/>
</dbReference>
<sequence>MQHVEKKENIAKTNNVIPFIPTGDFYFAKGVESFRKRKFDRALKWLNKAVETAPNNPLYQCQMSIIYTETGAFHKANQILTKVLQATGDQYVDCYYLLANNYAHLGLLNDAKKFAVSYLDKEPNGDFSEDAKSLLQLIDIDDYDDDEDWDFEDEDELIVYQETVFHHLENKEWDKAITLLEEMIVLFPEHKTAQHEYTHALFFSGKQEEAIQRELELLEEDPNNLYSHTNLALFYFETKSEIEYQKHIRALLNIYPIHEQQKLRIATTFARTGFLEEAYTRFRMLDKSAVISHISYYRWYSMTAYRLGEPSKALSLWEEGCRRHPLLSEETGPWM</sequence>
<evidence type="ECO:0000256" key="3">
    <source>
        <dbReference type="PROSITE-ProRule" id="PRU00339"/>
    </source>
</evidence>
<protein>
    <recommendedName>
        <fullName evidence="6">Tetratricopeptide repeat protein</fullName>
    </recommendedName>
</protein>
<evidence type="ECO:0000256" key="1">
    <source>
        <dbReference type="ARBA" id="ARBA00022737"/>
    </source>
</evidence>
<evidence type="ECO:0000313" key="5">
    <source>
        <dbReference type="Proteomes" id="UP001444625"/>
    </source>
</evidence>
<proteinExistence type="predicted"/>
<dbReference type="EMBL" id="JBDIML010000005">
    <property type="protein sequence ID" value="MEN2768514.1"/>
    <property type="molecule type" value="Genomic_DNA"/>
</dbReference>
<evidence type="ECO:0000256" key="2">
    <source>
        <dbReference type="ARBA" id="ARBA00022803"/>
    </source>
</evidence>
<dbReference type="Gene3D" id="1.25.40.10">
    <property type="entry name" value="Tetratricopeptide repeat domain"/>
    <property type="match status" value="2"/>
</dbReference>